<dbReference type="InterPro" id="IPR039418">
    <property type="entry name" value="LexA-like"/>
</dbReference>
<keyword evidence="2" id="KW-0378">Hydrolase</keyword>
<dbReference type="CDD" id="cd00093">
    <property type="entry name" value="HTH_XRE"/>
    <property type="match status" value="1"/>
</dbReference>
<dbReference type="Pfam" id="PF01381">
    <property type="entry name" value="HTH_3"/>
    <property type="match status" value="1"/>
</dbReference>
<evidence type="ECO:0000313" key="8">
    <source>
        <dbReference type="Proteomes" id="UP001220395"/>
    </source>
</evidence>
<sequence length="211" mass="23031">MADKGMSQSALAREIGVSQGAVSLILKGHTSKSRYIPDIAGALDVSIAWLEGEADEPGHAHSRSAVARALADEGLARVQEFDLSYAMGGGTFLDAQQGAGVRFRHFDLEWLREMTDSDPGSLFVARGLGDSMLPTLLDNDRLIIDTKQKFINQQDRLWALAYGDLGMVKRVRRLPGGRYLIISDNPSISDFEVDSSEFHVVGRVVGISRRA</sequence>
<evidence type="ECO:0000256" key="3">
    <source>
        <dbReference type="ARBA" id="ARBA00023015"/>
    </source>
</evidence>
<keyword evidence="3" id="KW-0805">Transcription regulation</keyword>
<dbReference type="Proteomes" id="UP001220395">
    <property type="component" value="Chromosome"/>
</dbReference>
<dbReference type="PROSITE" id="PS50943">
    <property type="entry name" value="HTH_CROC1"/>
    <property type="match status" value="1"/>
</dbReference>
<dbReference type="PROSITE" id="PS00501">
    <property type="entry name" value="SPASE_I_1"/>
    <property type="match status" value="1"/>
</dbReference>
<gene>
    <name evidence="7" type="ORF">PQ455_07315</name>
</gene>
<proteinExistence type="predicted"/>
<keyword evidence="8" id="KW-1185">Reference proteome</keyword>
<dbReference type="SUPFAM" id="SSF47413">
    <property type="entry name" value="lambda repressor-like DNA-binding domains"/>
    <property type="match status" value="1"/>
</dbReference>
<feature type="domain" description="HTH cro/C1-type" evidence="6">
    <location>
        <begin position="4"/>
        <end position="50"/>
    </location>
</feature>
<dbReference type="SMART" id="SM00530">
    <property type="entry name" value="HTH_XRE"/>
    <property type="match status" value="1"/>
</dbReference>
<keyword evidence="4" id="KW-0238">DNA-binding</keyword>
<evidence type="ECO:0000256" key="2">
    <source>
        <dbReference type="ARBA" id="ARBA00022801"/>
    </source>
</evidence>
<keyword evidence="5" id="KW-0804">Transcription</keyword>
<evidence type="ECO:0000313" key="7">
    <source>
        <dbReference type="EMBL" id="WCT75017.1"/>
    </source>
</evidence>
<dbReference type="InterPro" id="IPR010982">
    <property type="entry name" value="Lambda_DNA-bd_dom_sf"/>
</dbReference>
<dbReference type="PANTHER" id="PTHR40661">
    <property type="match status" value="1"/>
</dbReference>
<dbReference type="InterPro" id="IPR015927">
    <property type="entry name" value="Peptidase_S24_S26A/B/C"/>
</dbReference>
<evidence type="ECO:0000256" key="1">
    <source>
        <dbReference type="ARBA" id="ARBA00022670"/>
    </source>
</evidence>
<accession>A0ABY7TP50</accession>
<dbReference type="CDD" id="cd06529">
    <property type="entry name" value="S24_LexA-like"/>
    <property type="match status" value="1"/>
</dbReference>
<dbReference type="InterPro" id="IPR019756">
    <property type="entry name" value="Pept_S26A_signal_pept_1_Ser-AS"/>
</dbReference>
<name>A0ABY7TP50_9SPHN</name>
<organism evidence="7 8">
    <name type="scientific">Sphingomonas naphthae</name>
    <dbReference type="NCBI Taxonomy" id="1813468"/>
    <lineage>
        <taxon>Bacteria</taxon>
        <taxon>Pseudomonadati</taxon>
        <taxon>Pseudomonadota</taxon>
        <taxon>Alphaproteobacteria</taxon>
        <taxon>Sphingomonadales</taxon>
        <taxon>Sphingomonadaceae</taxon>
        <taxon>Sphingomonas</taxon>
    </lineage>
</organism>
<dbReference type="EMBL" id="CP117411">
    <property type="protein sequence ID" value="WCT75017.1"/>
    <property type="molecule type" value="Genomic_DNA"/>
</dbReference>
<dbReference type="Pfam" id="PF00717">
    <property type="entry name" value="Peptidase_S24"/>
    <property type="match status" value="1"/>
</dbReference>
<dbReference type="PANTHER" id="PTHR40661:SF3">
    <property type="entry name" value="FELS-1 PROPHAGE TRANSCRIPTIONAL REGULATOR"/>
    <property type="match status" value="1"/>
</dbReference>
<protein>
    <submittedName>
        <fullName evidence="7">S24 family peptidase</fullName>
    </submittedName>
</protein>
<keyword evidence="1" id="KW-0645">Protease</keyword>
<reference evidence="7 8" key="1">
    <citation type="submission" date="2023-02" db="EMBL/GenBank/DDBJ databases">
        <title>Genome sequence of Sphingomonas naphthae.</title>
        <authorList>
            <person name="Kim S."/>
            <person name="Heo J."/>
            <person name="Kwon S.-W."/>
        </authorList>
    </citation>
    <scope>NUCLEOTIDE SEQUENCE [LARGE SCALE GENOMIC DNA]</scope>
    <source>
        <strain evidence="7 8">KACC 18716</strain>
    </source>
</reference>
<dbReference type="Gene3D" id="1.10.260.40">
    <property type="entry name" value="lambda repressor-like DNA-binding domains"/>
    <property type="match status" value="1"/>
</dbReference>
<evidence type="ECO:0000256" key="5">
    <source>
        <dbReference type="ARBA" id="ARBA00023163"/>
    </source>
</evidence>
<dbReference type="Gene3D" id="2.10.109.10">
    <property type="entry name" value="Umud Fragment, subunit A"/>
    <property type="match status" value="1"/>
</dbReference>
<dbReference type="SUPFAM" id="SSF51306">
    <property type="entry name" value="LexA/Signal peptidase"/>
    <property type="match status" value="1"/>
</dbReference>
<dbReference type="InterPro" id="IPR001387">
    <property type="entry name" value="Cro/C1-type_HTH"/>
</dbReference>
<evidence type="ECO:0000259" key="6">
    <source>
        <dbReference type="PROSITE" id="PS50943"/>
    </source>
</evidence>
<evidence type="ECO:0000256" key="4">
    <source>
        <dbReference type="ARBA" id="ARBA00023125"/>
    </source>
</evidence>
<dbReference type="InterPro" id="IPR036286">
    <property type="entry name" value="LexA/Signal_pep-like_sf"/>
</dbReference>
<dbReference type="RefSeq" id="WP_273690518.1">
    <property type="nucleotide sequence ID" value="NZ_CP117411.1"/>
</dbReference>